<protein>
    <submittedName>
        <fullName evidence="1">(spotted green pufferfish) hypothetical protein</fullName>
    </submittedName>
</protein>
<reference evidence="1" key="2">
    <citation type="submission" date="2004-02" db="EMBL/GenBank/DDBJ databases">
        <authorList>
            <consortium name="Genoscope"/>
            <consortium name="Whitehead Institute Centre for Genome Research"/>
        </authorList>
    </citation>
    <scope>NUCLEOTIDE SEQUENCE</scope>
</reference>
<name>Q4SMV0_TETNG</name>
<dbReference type="KEGG" id="tng:GSTEN00015581G001"/>
<proteinExistence type="predicted"/>
<dbReference type="AlphaFoldDB" id="Q4SMV0"/>
<organism evidence="1">
    <name type="scientific">Tetraodon nigroviridis</name>
    <name type="common">Spotted green pufferfish</name>
    <name type="synonym">Chelonodon nigroviridis</name>
    <dbReference type="NCBI Taxonomy" id="99883"/>
    <lineage>
        <taxon>Eukaryota</taxon>
        <taxon>Metazoa</taxon>
        <taxon>Chordata</taxon>
        <taxon>Craniata</taxon>
        <taxon>Vertebrata</taxon>
        <taxon>Euteleostomi</taxon>
        <taxon>Actinopterygii</taxon>
        <taxon>Neopterygii</taxon>
        <taxon>Teleostei</taxon>
        <taxon>Neoteleostei</taxon>
        <taxon>Acanthomorphata</taxon>
        <taxon>Eupercaria</taxon>
        <taxon>Tetraodontiformes</taxon>
        <taxon>Tetradontoidea</taxon>
        <taxon>Tetraodontidae</taxon>
        <taxon>Tetraodon</taxon>
    </lineage>
</organism>
<evidence type="ECO:0000313" key="1">
    <source>
        <dbReference type="EMBL" id="CAF98032.1"/>
    </source>
</evidence>
<dbReference type="EMBL" id="CAAE01014544">
    <property type="protein sequence ID" value="CAF98032.1"/>
    <property type="molecule type" value="Genomic_DNA"/>
</dbReference>
<gene>
    <name evidence="1" type="ORF">GSTENG00015581001</name>
</gene>
<accession>Q4SMV0</accession>
<sequence>MGLQHGAPARYPSLLKGAGTHEASHGISGDLVLVRMRVVRLLLQAVTSQWSVWGAGPLIGRLAEVLAHEEGGTHRRWKLMFTTPPTPSGFKYKMQKV</sequence>
<comment type="caution">
    <text evidence="1">The sequence shown here is derived from an EMBL/GenBank/DDBJ whole genome shotgun (WGS) entry which is preliminary data.</text>
</comment>
<reference evidence="1" key="1">
    <citation type="journal article" date="2004" name="Nature">
        <title>Genome duplication in the teleost fish Tetraodon nigroviridis reveals the early vertebrate proto-karyotype.</title>
        <authorList>
            <person name="Jaillon O."/>
            <person name="Aury J.-M."/>
            <person name="Brunet F."/>
            <person name="Petit J.-L."/>
            <person name="Stange-Thomann N."/>
            <person name="Mauceli E."/>
            <person name="Bouneau L."/>
            <person name="Fischer C."/>
            <person name="Ozouf-Costaz C."/>
            <person name="Bernot A."/>
            <person name="Nicaud S."/>
            <person name="Jaffe D."/>
            <person name="Fisher S."/>
            <person name="Lutfalla G."/>
            <person name="Dossat C."/>
            <person name="Segurens B."/>
            <person name="Dasilva C."/>
            <person name="Salanoubat M."/>
            <person name="Levy M."/>
            <person name="Boudet N."/>
            <person name="Castellano S."/>
            <person name="Anthouard V."/>
            <person name="Jubin C."/>
            <person name="Castelli V."/>
            <person name="Katinka M."/>
            <person name="Vacherie B."/>
            <person name="Biemont C."/>
            <person name="Skalli Z."/>
            <person name="Cattolico L."/>
            <person name="Poulain J."/>
            <person name="De Berardinis V."/>
            <person name="Cruaud C."/>
            <person name="Duprat S."/>
            <person name="Brottier P."/>
            <person name="Coutanceau J.-P."/>
            <person name="Gouzy J."/>
            <person name="Parra G."/>
            <person name="Lardier G."/>
            <person name="Chapple C."/>
            <person name="McKernan K.J."/>
            <person name="McEwan P."/>
            <person name="Bosak S."/>
            <person name="Kellis M."/>
            <person name="Volff J.-N."/>
            <person name="Guigo R."/>
            <person name="Zody M.C."/>
            <person name="Mesirov J."/>
            <person name="Lindblad-Toh K."/>
            <person name="Birren B."/>
            <person name="Nusbaum C."/>
            <person name="Kahn D."/>
            <person name="Robinson-Rechavi M."/>
            <person name="Laudet V."/>
            <person name="Schachter V."/>
            <person name="Quetier F."/>
            <person name="Saurin W."/>
            <person name="Scarpelli C."/>
            <person name="Wincker P."/>
            <person name="Lander E.S."/>
            <person name="Weissenbach J."/>
            <person name="Roest Crollius H."/>
        </authorList>
    </citation>
    <scope>NUCLEOTIDE SEQUENCE [LARGE SCALE GENOMIC DNA]</scope>
</reference>